<dbReference type="EMBL" id="AGNL01012231">
    <property type="protein sequence ID" value="EJK68001.1"/>
    <property type="molecule type" value="Genomic_DNA"/>
</dbReference>
<dbReference type="Proteomes" id="UP000266841">
    <property type="component" value="Unassembled WGS sequence"/>
</dbReference>
<feature type="non-terminal residue" evidence="2">
    <location>
        <position position="1"/>
    </location>
</feature>
<dbReference type="eggNOG" id="ENOG502TB92">
    <property type="taxonomic scope" value="Eukaryota"/>
</dbReference>
<reference evidence="2 3" key="1">
    <citation type="journal article" date="2012" name="Genome Biol.">
        <title>Genome and low-iron response of an oceanic diatom adapted to chronic iron limitation.</title>
        <authorList>
            <person name="Lommer M."/>
            <person name="Specht M."/>
            <person name="Roy A.S."/>
            <person name="Kraemer L."/>
            <person name="Andreson R."/>
            <person name="Gutowska M.A."/>
            <person name="Wolf J."/>
            <person name="Bergner S.V."/>
            <person name="Schilhabel M.B."/>
            <person name="Klostermeier U.C."/>
            <person name="Beiko R.G."/>
            <person name="Rosenstiel P."/>
            <person name="Hippler M."/>
            <person name="Laroche J."/>
        </authorList>
    </citation>
    <scope>NUCLEOTIDE SEQUENCE [LARGE SCALE GENOMIC DNA]</scope>
    <source>
        <strain evidence="2 3">CCMP1005</strain>
    </source>
</reference>
<keyword evidence="3" id="KW-1185">Reference proteome</keyword>
<feature type="compositionally biased region" description="Basic and acidic residues" evidence="1">
    <location>
        <begin position="160"/>
        <end position="170"/>
    </location>
</feature>
<feature type="compositionally biased region" description="Polar residues" evidence="1">
    <location>
        <begin position="135"/>
        <end position="158"/>
    </location>
</feature>
<sequence>RPLKNDGVPGESKTKAQDTGPEVWKSRATGHNHLTSLSAAAGDKDRRAKPSQALHTSAPLRRAEDATDRGLKRKSRSAPSTTAAKTKDELVQDHIQSMLRMDALIDSQSSKTAKRSFTRQSHELKRRHKERQSAKKTSTGNTRGSSSVFSQQKYSRTYNKTRDKKEKEEEYFNDIARALKRAKKSSKR</sequence>
<evidence type="ECO:0000313" key="2">
    <source>
        <dbReference type="EMBL" id="EJK68001.1"/>
    </source>
</evidence>
<proteinExistence type="predicted"/>
<name>K0T3N0_THAOC</name>
<gene>
    <name evidence="2" type="ORF">THAOC_10871</name>
</gene>
<feature type="region of interest" description="Disordered" evidence="1">
    <location>
        <begin position="1"/>
        <end position="90"/>
    </location>
</feature>
<protein>
    <submittedName>
        <fullName evidence="2">Uncharacterized protein</fullName>
    </submittedName>
</protein>
<accession>K0T3N0</accession>
<feature type="compositionally biased region" description="Basic and acidic residues" evidence="1">
    <location>
        <begin position="61"/>
        <end position="70"/>
    </location>
</feature>
<organism evidence="2 3">
    <name type="scientific">Thalassiosira oceanica</name>
    <name type="common">Marine diatom</name>
    <dbReference type="NCBI Taxonomy" id="159749"/>
    <lineage>
        <taxon>Eukaryota</taxon>
        <taxon>Sar</taxon>
        <taxon>Stramenopiles</taxon>
        <taxon>Ochrophyta</taxon>
        <taxon>Bacillariophyta</taxon>
        <taxon>Coscinodiscophyceae</taxon>
        <taxon>Thalassiosirophycidae</taxon>
        <taxon>Thalassiosirales</taxon>
        <taxon>Thalassiosiraceae</taxon>
        <taxon>Thalassiosira</taxon>
    </lineage>
</organism>
<feature type="region of interest" description="Disordered" evidence="1">
    <location>
        <begin position="102"/>
        <end position="171"/>
    </location>
</feature>
<evidence type="ECO:0000313" key="3">
    <source>
        <dbReference type="Proteomes" id="UP000266841"/>
    </source>
</evidence>
<comment type="caution">
    <text evidence="2">The sequence shown here is derived from an EMBL/GenBank/DDBJ whole genome shotgun (WGS) entry which is preliminary data.</text>
</comment>
<dbReference type="AlphaFoldDB" id="K0T3N0"/>
<evidence type="ECO:0000256" key="1">
    <source>
        <dbReference type="SAM" id="MobiDB-lite"/>
    </source>
</evidence>